<organism evidence="2 3">
    <name type="scientific">Leuconostoc carnosum</name>
    <dbReference type="NCBI Taxonomy" id="1252"/>
    <lineage>
        <taxon>Bacteria</taxon>
        <taxon>Bacillati</taxon>
        <taxon>Bacillota</taxon>
        <taxon>Bacilli</taxon>
        <taxon>Lactobacillales</taxon>
        <taxon>Lactobacillaceae</taxon>
        <taxon>Leuconostoc</taxon>
    </lineage>
</organism>
<dbReference type="OMA" id="FFYYEEY"/>
<keyword evidence="1" id="KW-0175">Coiled coil</keyword>
<accession>A0AAE6IL99</accession>
<evidence type="ECO:0000256" key="1">
    <source>
        <dbReference type="SAM" id="Coils"/>
    </source>
</evidence>
<keyword evidence="2" id="KW-0378">Hydrolase</keyword>
<dbReference type="EMBL" id="CP042374">
    <property type="protein sequence ID" value="QEA34018.1"/>
    <property type="molecule type" value="Genomic_DNA"/>
</dbReference>
<dbReference type="RefSeq" id="WP_014974539.1">
    <property type="nucleotide sequence ID" value="NZ_CP042374.1"/>
</dbReference>
<dbReference type="GO" id="GO:0016787">
    <property type="term" value="F:hydrolase activity"/>
    <property type="evidence" value="ECO:0007669"/>
    <property type="project" value="UniProtKB-KW"/>
</dbReference>
<feature type="coiled-coil region" evidence="1">
    <location>
        <begin position="217"/>
        <end position="244"/>
    </location>
</feature>
<dbReference type="Proteomes" id="UP000321332">
    <property type="component" value="Chromosome"/>
</dbReference>
<gene>
    <name evidence="2" type="ORF">FGL89_07735</name>
</gene>
<protein>
    <submittedName>
        <fullName evidence="2">Hydrolase</fullName>
    </submittedName>
</protein>
<sequence>MTNRDTQTVLQPVLINRLDSKIQYLNQLELAINNNQVSKVYELLDSQKFNEQIRQREHADSNAHLSVLVSDLQNDIASFLAPELIDYLTSQFDFLTFNPVQDEPTLYDVYIGDWWNHRQLGVLDILSASLTLDNHLISELTATAKLPDGGTLDDIKIQEINKIIDGLEGFLSDNTKRSLELRVIEDQLAELISNKAGLFGRGDKLTKQSLEKKRELLLATQKRVPEVQNKLDEQQKELLKLEKIDVLRQLELQAIFTTFTDLTSFIAALDQIYVSYIHALQQKN</sequence>
<name>A0AAE6IL99_LEUCA</name>
<evidence type="ECO:0000313" key="2">
    <source>
        <dbReference type="EMBL" id="QEA34018.1"/>
    </source>
</evidence>
<evidence type="ECO:0000313" key="3">
    <source>
        <dbReference type="Proteomes" id="UP000321332"/>
    </source>
</evidence>
<dbReference type="AlphaFoldDB" id="A0AAE6IL99"/>
<reference evidence="2 3" key="1">
    <citation type="submission" date="2019-06" db="EMBL/GenBank/DDBJ databases">
        <title>Genome analyses of bacteria isolated from kimchi.</title>
        <authorList>
            <person name="Lee S."/>
            <person name="Ahn S."/>
            <person name="Roh S."/>
        </authorList>
    </citation>
    <scope>NUCLEOTIDE SEQUENCE [LARGE SCALE GENOMIC DNA]</scope>
    <source>
        <strain evidence="2 3">CBA3620</strain>
    </source>
</reference>
<dbReference type="GeneID" id="61187640"/>
<proteinExistence type="predicted"/>